<reference evidence="2 3" key="1">
    <citation type="submission" date="2023-12" db="EMBL/GenBank/DDBJ databases">
        <title>Novel species of the genus Arcicella isolated from rivers.</title>
        <authorList>
            <person name="Lu H."/>
        </authorList>
    </citation>
    <scope>NUCLEOTIDE SEQUENCE [LARGE SCALE GENOMIC DNA]</scope>
    <source>
        <strain evidence="2 3">LMG 21963</strain>
    </source>
</reference>
<evidence type="ECO:0000259" key="1">
    <source>
        <dbReference type="Pfam" id="PF14534"/>
    </source>
</evidence>
<proteinExistence type="predicted"/>
<keyword evidence="3" id="KW-1185">Reference proteome</keyword>
<dbReference type="Gene3D" id="3.10.450.50">
    <property type="match status" value="2"/>
</dbReference>
<dbReference type="Pfam" id="PF14534">
    <property type="entry name" value="DUF4440"/>
    <property type="match status" value="1"/>
</dbReference>
<accession>A0ABU5QUV7</accession>
<dbReference type="SUPFAM" id="SSF54427">
    <property type="entry name" value="NTF2-like"/>
    <property type="match status" value="1"/>
</dbReference>
<dbReference type="InterPro" id="IPR027843">
    <property type="entry name" value="DUF4440"/>
</dbReference>
<comment type="caution">
    <text evidence="2">The sequence shown here is derived from an EMBL/GenBank/DDBJ whole genome shotgun (WGS) entry which is preliminary data.</text>
</comment>
<dbReference type="EMBL" id="JAYFUL010000072">
    <property type="protein sequence ID" value="MEA5260876.1"/>
    <property type="molecule type" value="Genomic_DNA"/>
</dbReference>
<organism evidence="2 3">
    <name type="scientific">Arcicella aquatica</name>
    <dbReference type="NCBI Taxonomy" id="217141"/>
    <lineage>
        <taxon>Bacteria</taxon>
        <taxon>Pseudomonadati</taxon>
        <taxon>Bacteroidota</taxon>
        <taxon>Cytophagia</taxon>
        <taxon>Cytophagales</taxon>
        <taxon>Flectobacillaceae</taxon>
        <taxon>Arcicella</taxon>
    </lineage>
</organism>
<dbReference type="Proteomes" id="UP001304671">
    <property type="component" value="Unassembled WGS sequence"/>
</dbReference>
<dbReference type="RefSeq" id="WP_323253781.1">
    <property type="nucleotide sequence ID" value="NZ_JAYFUL010000072.1"/>
</dbReference>
<name>A0ABU5QUV7_9BACT</name>
<feature type="domain" description="DUF4440" evidence="1">
    <location>
        <begin position="42"/>
        <end position="137"/>
    </location>
</feature>
<evidence type="ECO:0000313" key="2">
    <source>
        <dbReference type="EMBL" id="MEA5260876.1"/>
    </source>
</evidence>
<sequence>MYFKQLFLTVALGFPLATFSQDVKQEEALQKMIESEKAFAQTSIDKGTKNAFLSFLGKDAIVFEKGMPVNGLEKWQNQDFQQVLTWQPNFAEISGAADLGYTAGNWQIHDKTADGKAFGFGTFVTLWKKQSDDTWKVAVDIGVGHADNASKSTQIIKNYPVFKPADLKNPATLAERFVFMQDHFFWKNAKTALNPFEPHLSQNVRIYRNSQLPIIGKDAAGAFLKKSYDKKLIYTGLKAIASASGDLVCVYGTVSGKGSSGSYLRMWRQEAKGVWKITLEIVSI</sequence>
<evidence type="ECO:0000313" key="3">
    <source>
        <dbReference type="Proteomes" id="UP001304671"/>
    </source>
</evidence>
<protein>
    <recommendedName>
        <fullName evidence="1">DUF4440 domain-containing protein</fullName>
    </recommendedName>
</protein>
<gene>
    <name evidence="2" type="ORF">VB264_23965</name>
</gene>
<dbReference type="InterPro" id="IPR032710">
    <property type="entry name" value="NTF2-like_dom_sf"/>
</dbReference>